<organism evidence="6 7">
    <name type="scientific">Winogradskyella jejuensis</name>
    <dbReference type="NCBI Taxonomy" id="1089305"/>
    <lineage>
        <taxon>Bacteria</taxon>
        <taxon>Pseudomonadati</taxon>
        <taxon>Bacteroidota</taxon>
        <taxon>Flavobacteriia</taxon>
        <taxon>Flavobacteriales</taxon>
        <taxon>Flavobacteriaceae</taxon>
        <taxon>Winogradskyella</taxon>
    </lineage>
</organism>
<dbReference type="InterPro" id="IPR005151">
    <property type="entry name" value="Tail-specific_protease"/>
</dbReference>
<dbReference type="InterPro" id="IPR029045">
    <property type="entry name" value="ClpP/crotonase-like_dom_sf"/>
</dbReference>
<dbReference type="Pfam" id="PF03572">
    <property type="entry name" value="Peptidase_S41"/>
    <property type="match status" value="1"/>
</dbReference>
<dbReference type="CDD" id="cd07560">
    <property type="entry name" value="Peptidase_S41_CPP"/>
    <property type="match status" value="1"/>
</dbReference>
<dbReference type="GO" id="GO:0030288">
    <property type="term" value="C:outer membrane-bounded periplasmic space"/>
    <property type="evidence" value="ECO:0007669"/>
    <property type="project" value="TreeGrafter"/>
</dbReference>
<protein>
    <submittedName>
        <fullName evidence="6">Carboxyl-terminal processing protease</fullName>
    </submittedName>
</protein>
<evidence type="ECO:0000259" key="5">
    <source>
        <dbReference type="SMART" id="SM00245"/>
    </source>
</evidence>
<reference evidence="7" key="1">
    <citation type="submission" date="2016-11" db="EMBL/GenBank/DDBJ databases">
        <authorList>
            <person name="Varghese N."/>
            <person name="Submissions S."/>
        </authorList>
    </citation>
    <scope>NUCLEOTIDE SEQUENCE [LARGE SCALE GENOMIC DNA]</scope>
    <source>
        <strain evidence="7">DSM 25330</strain>
    </source>
</reference>
<evidence type="ECO:0000256" key="4">
    <source>
        <dbReference type="SAM" id="Coils"/>
    </source>
</evidence>
<dbReference type="Proteomes" id="UP000184522">
    <property type="component" value="Unassembled WGS sequence"/>
</dbReference>
<keyword evidence="3" id="KW-0720">Serine protease</keyword>
<dbReference type="InterPro" id="IPR004447">
    <property type="entry name" value="Peptidase_S41A"/>
</dbReference>
<dbReference type="Pfam" id="PF17804">
    <property type="entry name" value="TSP_NTD"/>
    <property type="match status" value="1"/>
</dbReference>
<dbReference type="GO" id="GO:0004175">
    <property type="term" value="F:endopeptidase activity"/>
    <property type="evidence" value="ECO:0007669"/>
    <property type="project" value="TreeGrafter"/>
</dbReference>
<dbReference type="STRING" id="1089305.SAMN05444148_2212"/>
<keyword evidence="2" id="KW-0378">Hydrolase</keyword>
<gene>
    <name evidence="6" type="ORF">SAMN05444148_2212</name>
</gene>
<dbReference type="Pfam" id="PF11818">
    <property type="entry name" value="DUF3340"/>
    <property type="match status" value="1"/>
</dbReference>
<evidence type="ECO:0000313" key="6">
    <source>
        <dbReference type="EMBL" id="SHH51799.1"/>
    </source>
</evidence>
<dbReference type="EMBL" id="FQWS01000002">
    <property type="protein sequence ID" value="SHH51799.1"/>
    <property type="molecule type" value="Genomic_DNA"/>
</dbReference>
<dbReference type="Gene3D" id="3.90.226.10">
    <property type="entry name" value="2-enoyl-CoA Hydratase, Chain A, domain 1"/>
    <property type="match status" value="1"/>
</dbReference>
<dbReference type="PANTHER" id="PTHR32060:SF22">
    <property type="entry name" value="CARBOXYL-TERMINAL-PROCESSING PEPTIDASE 3, CHLOROPLASTIC"/>
    <property type="match status" value="1"/>
</dbReference>
<keyword evidence="1 6" id="KW-0645">Protease</keyword>
<feature type="coiled-coil region" evidence="4">
    <location>
        <begin position="153"/>
        <end position="180"/>
    </location>
</feature>
<dbReference type="SUPFAM" id="SSF52096">
    <property type="entry name" value="ClpP/crotonase"/>
    <property type="match status" value="1"/>
</dbReference>
<keyword evidence="4" id="KW-0175">Coiled coil</keyword>
<dbReference type="InterPro" id="IPR036034">
    <property type="entry name" value="PDZ_sf"/>
</dbReference>
<feature type="domain" description="Tail specific protease" evidence="5">
    <location>
        <begin position="314"/>
        <end position="517"/>
    </location>
</feature>
<name>A0A1M5TM98_9FLAO</name>
<dbReference type="InterPro" id="IPR020992">
    <property type="entry name" value="Tail_Prtase_C"/>
</dbReference>
<evidence type="ECO:0000256" key="3">
    <source>
        <dbReference type="ARBA" id="ARBA00022825"/>
    </source>
</evidence>
<dbReference type="AlphaFoldDB" id="A0A1M5TM98"/>
<evidence type="ECO:0000256" key="2">
    <source>
        <dbReference type="ARBA" id="ARBA00022801"/>
    </source>
</evidence>
<keyword evidence="7" id="KW-1185">Reference proteome</keyword>
<dbReference type="Gene3D" id="2.30.42.10">
    <property type="match status" value="1"/>
</dbReference>
<dbReference type="GO" id="GO:0006508">
    <property type="term" value="P:proteolysis"/>
    <property type="evidence" value="ECO:0007669"/>
    <property type="project" value="UniProtKB-KW"/>
</dbReference>
<accession>A0A1M5TM98</accession>
<evidence type="ECO:0000256" key="1">
    <source>
        <dbReference type="ARBA" id="ARBA00022670"/>
    </source>
</evidence>
<dbReference type="InterPro" id="IPR040573">
    <property type="entry name" value="TSP_N"/>
</dbReference>
<proteinExistence type="predicted"/>
<dbReference type="PANTHER" id="PTHR32060">
    <property type="entry name" value="TAIL-SPECIFIC PROTEASE"/>
    <property type="match status" value="1"/>
</dbReference>
<dbReference type="SMART" id="SM00245">
    <property type="entry name" value="TSPc"/>
    <property type="match status" value="1"/>
</dbReference>
<sequence>MCCFYFQSGAQTDSFCGKVEAVSNLVDTYHFKPKKLNDSLSIGVYDLFIELIDPKKRLLTQSDTAAFNVDRLKIDDYIKDKNCNFIGKYAKILKSRINESKGYLEALSNAKLDYTGSDSLYFNAGKVDSYFRDESSVKRYWNKRVRYELIFKLMEQDSVLENLKSNFKTLELKYRQTVIENEICVLNEIENRDGGLLQFVEESFLNAYLSYQDPNSSYFNSSEKSLFEQGISNTQFSFGIDTYKNDDGKIIIGYITNGSAAFKNGNFDVNDEILVLNYKNTSLETNCISNDAVVAFLNNEDYDDVNFKIKKKDGSVKTIKLSKEETKVEDNTVKGYIIEGEKRLGYIKISSFYTDLESFNGLGLANDVSKQLYLLQREGIEGLIIDLRYNGGGSMKEAAELTGLFIDRGPVAITKDRIDGQFTVRDPNRGMAFYKPIIVLQDHFSASASEFFAGAMQDYKRAVIVGSGTHGKATSQQIIPLNDKENIGFARLSIQKFYRITGRSHQSIGVIPDIELPDFYDDFKTEEKFYKYAIENDTINTTMTYIPLRGYGIADLKRKSEARTNKNVAFKELKSINQKMVKHVINRKAIVPLTLEGIYEDTETYKRMWQAYSNFNSKNSGLLKVMNTKSTAERLEYNKDEKTINNQYLKTLSNDIHLTEAANILQDVLSNY</sequence>
<evidence type="ECO:0000313" key="7">
    <source>
        <dbReference type="Proteomes" id="UP000184522"/>
    </source>
</evidence>
<dbReference type="GO" id="GO:0007165">
    <property type="term" value="P:signal transduction"/>
    <property type="evidence" value="ECO:0007669"/>
    <property type="project" value="TreeGrafter"/>
</dbReference>
<dbReference type="GO" id="GO:0008236">
    <property type="term" value="F:serine-type peptidase activity"/>
    <property type="evidence" value="ECO:0007669"/>
    <property type="project" value="UniProtKB-KW"/>
</dbReference>